<reference evidence="2" key="2">
    <citation type="submission" date="2021-04" db="EMBL/GenBank/DDBJ databases">
        <authorList>
            <person name="Gilroy R."/>
        </authorList>
    </citation>
    <scope>NUCLEOTIDE SEQUENCE</scope>
    <source>
        <strain evidence="2">B5-657</strain>
    </source>
</reference>
<dbReference type="PROSITE" id="PS51186">
    <property type="entry name" value="GNAT"/>
    <property type="match status" value="1"/>
</dbReference>
<dbReference type="InterPro" id="IPR016181">
    <property type="entry name" value="Acyl_CoA_acyltransferase"/>
</dbReference>
<dbReference type="GO" id="GO:0016747">
    <property type="term" value="F:acyltransferase activity, transferring groups other than amino-acyl groups"/>
    <property type="evidence" value="ECO:0007669"/>
    <property type="project" value="InterPro"/>
</dbReference>
<dbReference type="Gene3D" id="3.40.630.30">
    <property type="match status" value="1"/>
</dbReference>
<dbReference type="SUPFAM" id="SSF55729">
    <property type="entry name" value="Acyl-CoA N-acyltransferases (Nat)"/>
    <property type="match status" value="1"/>
</dbReference>
<evidence type="ECO:0000313" key="2">
    <source>
        <dbReference type="EMBL" id="MBU3805002.1"/>
    </source>
</evidence>
<accession>A0A9E2KEE4</accession>
<reference evidence="2" key="1">
    <citation type="journal article" date="2021" name="PeerJ">
        <title>Extensive microbial diversity within the chicken gut microbiome revealed by metagenomics and culture.</title>
        <authorList>
            <person name="Gilroy R."/>
            <person name="Ravi A."/>
            <person name="Getino M."/>
            <person name="Pursley I."/>
            <person name="Horton D.L."/>
            <person name="Alikhan N.F."/>
            <person name="Baker D."/>
            <person name="Gharbi K."/>
            <person name="Hall N."/>
            <person name="Watson M."/>
            <person name="Adriaenssens E.M."/>
            <person name="Foster-Nyarko E."/>
            <person name="Jarju S."/>
            <person name="Secka A."/>
            <person name="Antonio M."/>
            <person name="Oren A."/>
            <person name="Chaudhuri R.R."/>
            <person name="La Ragione R."/>
            <person name="Hildebrand F."/>
            <person name="Pallen M.J."/>
        </authorList>
    </citation>
    <scope>NUCLEOTIDE SEQUENCE</scope>
    <source>
        <strain evidence="2">B5-657</strain>
    </source>
</reference>
<gene>
    <name evidence="2" type="ORF">H9872_09645</name>
</gene>
<dbReference type="EMBL" id="JAHLFQ010000225">
    <property type="protein sequence ID" value="MBU3805002.1"/>
    <property type="molecule type" value="Genomic_DNA"/>
</dbReference>
<name>A0A9E2KEE4_9FIRM</name>
<evidence type="ECO:0000313" key="3">
    <source>
        <dbReference type="Proteomes" id="UP000824229"/>
    </source>
</evidence>
<sequence length="154" mass="17723">MKLQDKVSQALPNKEIYVCSSKEEFEEAIRNIGCLLGYKTEDQKLVALGTYISYGHNPHNYGYDLEFTEEELLTVGQIESTIVVPEYRGNGLQKKLCEALERIAREEQKKYIMATVSPMNPYSLNNFLALGYINKKEKLKYGGLRRYILCKKLV</sequence>
<proteinExistence type="predicted"/>
<dbReference type="InterPro" id="IPR000182">
    <property type="entry name" value="GNAT_dom"/>
</dbReference>
<dbReference type="CDD" id="cd04301">
    <property type="entry name" value="NAT_SF"/>
    <property type="match status" value="1"/>
</dbReference>
<organism evidence="2 3">
    <name type="scientific">Candidatus Cellulosilyticum pullistercoris</name>
    <dbReference type="NCBI Taxonomy" id="2838521"/>
    <lineage>
        <taxon>Bacteria</taxon>
        <taxon>Bacillati</taxon>
        <taxon>Bacillota</taxon>
        <taxon>Clostridia</taxon>
        <taxon>Lachnospirales</taxon>
        <taxon>Cellulosilyticaceae</taxon>
        <taxon>Cellulosilyticum</taxon>
    </lineage>
</organism>
<feature type="domain" description="N-acetyltransferase" evidence="1">
    <location>
        <begin position="1"/>
        <end position="154"/>
    </location>
</feature>
<comment type="caution">
    <text evidence="2">The sequence shown here is derived from an EMBL/GenBank/DDBJ whole genome shotgun (WGS) entry which is preliminary data.</text>
</comment>
<dbReference type="AlphaFoldDB" id="A0A9E2KEE4"/>
<evidence type="ECO:0000259" key="1">
    <source>
        <dbReference type="PROSITE" id="PS51186"/>
    </source>
</evidence>
<dbReference type="Pfam" id="PF00583">
    <property type="entry name" value="Acetyltransf_1"/>
    <property type="match status" value="1"/>
</dbReference>
<protein>
    <submittedName>
        <fullName evidence="2">GNAT family N-acetyltransferase</fullName>
    </submittedName>
</protein>
<dbReference type="Proteomes" id="UP000824229">
    <property type="component" value="Unassembled WGS sequence"/>
</dbReference>